<reference evidence="3" key="1">
    <citation type="submission" date="2024-07" db="EMBL/GenBank/DDBJ databases">
        <title>Two chromosome-level genome assemblies of Korean endemic species Abeliophyllum distichum and Forsythia ovata (Oleaceae).</title>
        <authorList>
            <person name="Jang H."/>
        </authorList>
    </citation>
    <scope>NUCLEOTIDE SEQUENCE [LARGE SCALE GENOMIC DNA]</scope>
</reference>
<comment type="caution">
    <text evidence="2">The sequence shown here is derived from an EMBL/GenBank/DDBJ whole genome shotgun (WGS) entry which is preliminary data.</text>
</comment>
<gene>
    <name evidence="2" type="ORF">Fot_11579</name>
</gene>
<name>A0ABD1WK22_9LAMI</name>
<dbReference type="Proteomes" id="UP001604277">
    <property type="component" value="Unassembled WGS sequence"/>
</dbReference>
<organism evidence="2 3">
    <name type="scientific">Forsythia ovata</name>
    <dbReference type="NCBI Taxonomy" id="205694"/>
    <lineage>
        <taxon>Eukaryota</taxon>
        <taxon>Viridiplantae</taxon>
        <taxon>Streptophyta</taxon>
        <taxon>Embryophyta</taxon>
        <taxon>Tracheophyta</taxon>
        <taxon>Spermatophyta</taxon>
        <taxon>Magnoliopsida</taxon>
        <taxon>eudicotyledons</taxon>
        <taxon>Gunneridae</taxon>
        <taxon>Pentapetalae</taxon>
        <taxon>asterids</taxon>
        <taxon>lamiids</taxon>
        <taxon>Lamiales</taxon>
        <taxon>Oleaceae</taxon>
        <taxon>Forsythieae</taxon>
        <taxon>Forsythia</taxon>
    </lineage>
</organism>
<feature type="compositionally biased region" description="Basic and acidic residues" evidence="1">
    <location>
        <begin position="44"/>
        <end position="74"/>
    </location>
</feature>
<proteinExistence type="predicted"/>
<dbReference type="EMBL" id="JBFOLJ010000003">
    <property type="protein sequence ID" value="KAL2550049.1"/>
    <property type="molecule type" value="Genomic_DNA"/>
</dbReference>
<keyword evidence="3" id="KW-1185">Reference proteome</keyword>
<dbReference type="AlphaFoldDB" id="A0ABD1WK22"/>
<evidence type="ECO:0000256" key="1">
    <source>
        <dbReference type="SAM" id="MobiDB-lite"/>
    </source>
</evidence>
<feature type="region of interest" description="Disordered" evidence="1">
    <location>
        <begin position="15"/>
        <end position="83"/>
    </location>
</feature>
<evidence type="ECO:0000313" key="2">
    <source>
        <dbReference type="EMBL" id="KAL2550049.1"/>
    </source>
</evidence>
<protein>
    <submittedName>
        <fullName evidence="2">Uncharacterized protein</fullName>
    </submittedName>
</protein>
<accession>A0ABD1WK22</accession>
<sequence length="226" mass="25194">MAKYTFSKISIFSIDKEEEDDKNVNPPLQSLVLDATPGPISVRQQDKGNEGTKEDGEARGKKRNAGDEGIMKDAKRARRGGVLTPSQELKSRLFIKAQVLAGYDESKSVGSEDADELRSDNKVFRSKLDFFEEGRQQVEYKALKAQLIQKVADDAWRKAVEQATLSELVKMADMNTTWSHVLNCELYKVLAGYDKSKVVGSKDANELCSDNKVIRSKLGLVEEGMQ</sequence>
<evidence type="ECO:0000313" key="3">
    <source>
        <dbReference type="Proteomes" id="UP001604277"/>
    </source>
</evidence>